<evidence type="ECO:0000313" key="6">
    <source>
        <dbReference type="EMBL" id="SDE88112.1"/>
    </source>
</evidence>
<comment type="subcellular location">
    <subcellularLocation>
        <location evidence="1">Membrane</location>
        <topology evidence="1">Multi-pass membrane protein</topology>
    </subcellularLocation>
</comment>
<keyword evidence="7" id="KW-1185">Reference proteome</keyword>
<dbReference type="Gene3D" id="1.20.1250.20">
    <property type="entry name" value="MFS general substrate transporter like domains"/>
    <property type="match status" value="2"/>
</dbReference>
<dbReference type="InterPro" id="IPR011701">
    <property type="entry name" value="MFS"/>
</dbReference>
<feature type="transmembrane region" description="Helical" evidence="5">
    <location>
        <begin position="78"/>
        <end position="96"/>
    </location>
</feature>
<organism evidence="6 7">
    <name type="scientific">Pricia antarctica</name>
    <dbReference type="NCBI Taxonomy" id="641691"/>
    <lineage>
        <taxon>Bacteria</taxon>
        <taxon>Pseudomonadati</taxon>
        <taxon>Bacteroidota</taxon>
        <taxon>Flavobacteriia</taxon>
        <taxon>Flavobacteriales</taxon>
        <taxon>Flavobacteriaceae</taxon>
        <taxon>Pricia</taxon>
    </lineage>
</organism>
<sequence length="384" mass="41111">MKSLRLILTNPRYFGPAWVFASMNILFGTWAIYIPTVKENLEIDKSQLGIAIFFLSLGVFVVFPIASKIINKIGVGRATWYGVILCCIAALLPLLAPSYYMLMAALFLFGASNGFTDISMNTLVTELEKEDNKKFMSASHGFFSLGGVLAGLGSFLIGPLHNPILHMGIAVALVLTVNLIYFRRFLDIVAAPVEKDPFSLKLFRPLLLLGLISFVAMGSEGAIVDWSGLYLKEISRAPEALWGAGFLGFQVTMTLGRFLGDGISSKIGSIKMVGFGVLVVMAGYGLVLSTTTYLAIVGFSLSGLGFSVMIPEVFRIGGNVKGIDSSQGVSFIAGTGYTGFLCAPPILGFIADTHSLVACILVLSCCALLILGAVVVLHRKKFSA</sequence>
<feature type="transmembrane region" description="Helical" evidence="5">
    <location>
        <begin position="328"/>
        <end position="349"/>
    </location>
</feature>
<feature type="transmembrane region" description="Helical" evidence="5">
    <location>
        <begin position="12"/>
        <end position="34"/>
    </location>
</feature>
<dbReference type="STRING" id="641691.SAMN05421636_108166"/>
<dbReference type="InterPro" id="IPR036259">
    <property type="entry name" value="MFS_trans_sf"/>
</dbReference>
<feature type="transmembrane region" description="Helical" evidence="5">
    <location>
        <begin position="164"/>
        <end position="182"/>
    </location>
</feature>
<dbReference type="EMBL" id="FNAO01000008">
    <property type="protein sequence ID" value="SDE88112.1"/>
    <property type="molecule type" value="Genomic_DNA"/>
</dbReference>
<protein>
    <submittedName>
        <fullName evidence="6">Fucose permease</fullName>
    </submittedName>
</protein>
<feature type="transmembrane region" description="Helical" evidence="5">
    <location>
        <begin position="202"/>
        <end position="220"/>
    </location>
</feature>
<dbReference type="PANTHER" id="PTHR23514:SF13">
    <property type="entry name" value="INNER MEMBRANE PROTEIN YBJJ"/>
    <property type="match status" value="1"/>
</dbReference>
<dbReference type="RefSeq" id="WP_091871694.1">
    <property type="nucleotide sequence ID" value="NZ_FNAO01000008.1"/>
</dbReference>
<dbReference type="CDD" id="cd17393">
    <property type="entry name" value="MFS_MosC_like"/>
    <property type="match status" value="1"/>
</dbReference>
<feature type="transmembrane region" description="Helical" evidence="5">
    <location>
        <begin position="267"/>
        <end position="287"/>
    </location>
</feature>
<feature type="transmembrane region" description="Helical" evidence="5">
    <location>
        <begin position="46"/>
        <end position="66"/>
    </location>
</feature>
<proteinExistence type="predicted"/>
<feature type="transmembrane region" description="Helical" evidence="5">
    <location>
        <begin position="355"/>
        <end position="377"/>
    </location>
</feature>
<accession>A0A1G7GIX3</accession>
<dbReference type="GO" id="GO:0022857">
    <property type="term" value="F:transmembrane transporter activity"/>
    <property type="evidence" value="ECO:0007669"/>
    <property type="project" value="InterPro"/>
</dbReference>
<dbReference type="Proteomes" id="UP000199109">
    <property type="component" value="Unassembled WGS sequence"/>
</dbReference>
<feature type="transmembrane region" description="Helical" evidence="5">
    <location>
        <begin position="293"/>
        <end position="316"/>
    </location>
</feature>
<dbReference type="OrthoDB" id="9809599at2"/>
<feature type="transmembrane region" description="Helical" evidence="5">
    <location>
        <begin position="135"/>
        <end position="158"/>
    </location>
</feature>
<keyword evidence="4 5" id="KW-0472">Membrane</keyword>
<dbReference type="SUPFAM" id="SSF103473">
    <property type="entry name" value="MFS general substrate transporter"/>
    <property type="match status" value="1"/>
</dbReference>
<name>A0A1G7GIX3_9FLAO</name>
<dbReference type="InterPro" id="IPR051788">
    <property type="entry name" value="MFS_Transporter"/>
</dbReference>
<evidence type="ECO:0000256" key="5">
    <source>
        <dbReference type="SAM" id="Phobius"/>
    </source>
</evidence>
<keyword evidence="2 5" id="KW-0812">Transmembrane</keyword>
<dbReference type="AlphaFoldDB" id="A0A1G7GIX3"/>
<feature type="transmembrane region" description="Helical" evidence="5">
    <location>
        <begin position="240"/>
        <end position="260"/>
    </location>
</feature>
<evidence type="ECO:0000256" key="4">
    <source>
        <dbReference type="ARBA" id="ARBA00023136"/>
    </source>
</evidence>
<gene>
    <name evidence="6" type="ORF">SAMN05421636_108166</name>
</gene>
<dbReference type="GO" id="GO:0016020">
    <property type="term" value="C:membrane"/>
    <property type="evidence" value="ECO:0007669"/>
    <property type="project" value="UniProtKB-SubCell"/>
</dbReference>
<evidence type="ECO:0000256" key="3">
    <source>
        <dbReference type="ARBA" id="ARBA00022989"/>
    </source>
</evidence>
<evidence type="ECO:0000256" key="2">
    <source>
        <dbReference type="ARBA" id="ARBA00022692"/>
    </source>
</evidence>
<dbReference type="Pfam" id="PF07690">
    <property type="entry name" value="MFS_1"/>
    <property type="match status" value="1"/>
</dbReference>
<feature type="transmembrane region" description="Helical" evidence="5">
    <location>
        <begin position="102"/>
        <end position="123"/>
    </location>
</feature>
<keyword evidence="3 5" id="KW-1133">Transmembrane helix</keyword>
<evidence type="ECO:0000313" key="7">
    <source>
        <dbReference type="Proteomes" id="UP000199109"/>
    </source>
</evidence>
<evidence type="ECO:0000256" key="1">
    <source>
        <dbReference type="ARBA" id="ARBA00004141"/>
    </source>
</evidence>
<dbReference type="PANTHER" id="PTHR23514">
    <property type="entry name" value="BYPASS OF STOP CODON PROTEIN 6"/>
    <property type="match status" value="1"/>
</dbReference>
<reference evidence="6 7" key="1">
    <citation type="submission" date="2016-10" db="EMBL/GenBank/DDBJ databases">
        <authorList>
            <person name="de Groot N.N."/>
        </authorList>
    </citation>
    <scope>NUCLEOTIDE SEQUENCE [LARGE SCALE GENOMIC DNA]</scope>
    <source>
        <strain evidence="6 7">DSM 23421</strain>
    </source>
</reference>